<dbReference type="SUPFAM" id="SSF51219">
    <property type="entry name" value="TRAP-like"/>
    <property type="match status" value="1"/>
</dbReference>
<dbReference type="AlphaFoldDB" id="A0A136LY48"/>
<dbReference type="PANTHER" id="PTHR43657">
    <property type="entry name" value="TRYPTOPHAN RNA-BINDING ATTENUATOR PROTEIN-LIKE PROTEIN"/>
    <property type="match status" value="1"/>
</dbReference>
<feature type="transmembrane region" description="Helical" evidence="1">
    <location>
        <begin position="265"/>
        <end position="288"/>
    </location>
</feature>
<keyword evidence="1" id="KW-1133">Transmembrane helix</keyword>
<dbReference type="InterPro" id="IPR016031">
    <property type="entry name" value="Trp_RNA-bd_attenuator-like_dom"/>
</dbReference>
<proteinExistence type="predicted"/>
<protein>
    <recommendedName>
        <fullName evidence="4">Mitochondrial biogenesis AIM24</fullName>
    </recommendedName>
</protein>
<accession>A0A136LY48</accession>
<dbReference type="Gene3D" id="3.60.160.10">
    <property type="entry name" value="Mitochondrial biogenesis AIM24"/>
    <property type="match status" value="1"/>
</dbReference>
<dbReference type="NCBIfam" id="TIGR00266">
    <property type="entry name" value="TIGR00266 family protein"/>
    <property type="match status" value="1"/>
</dbReference>
<dbReference type="Pfam" id="PF01987">
    <property type="entry name" value="AIM24"/>
    <property type="match status" value="1"/>
</dbReference>
<keyword evidence="1" id="KW-0472">Membrane</keyword>
<evidence type="ECO:0000313" key="3">
    <source>
        <dbReference type="Proteomes" id="UP000070457"/>
    </source>
</evidence>
<keyword evidence="1" id="KW-0812">Transmembrane</keyword>
<reference evidence="2 3" key="1">
    <citation type="submission" date="2015-02" db="EMBL/GenBank/DDBJ databases">
        <title>Improved understanding of the partial-nitritation anammox process through 23 genomes representing the majority of the microbial community.</title>
        <authorList>
            <person name="Speth D.R."/>
            <person name="In T Zandt M."/>
            <person name="Guerrero Cruz S."/>
            <person name="Jetten M.S."/>
            <person name="Dutilh B.E."/>
        </authorList>
    </citation>
    <scope>NUCLEOTIDE SEQUENCE [LARGE SCALE GENOMIC DNA]</scope>
    <source>
        <strain evidence="2">OLB20</strain>
    </source>
</reference>
<dbReference type="Proteomes" id="UP000070457">
    <property type="component" value="Unassembled WGS sequence"/>
</dbReference>
<organism evidence="2 3">
    <name type="scientific">candidate division WS6 bacterium OLB20</name>
    <dbReference type="NCBI Taxonomy" id="1617426"/>
    <lineage>
        <taxon>Bacteria</taxon>
        <taxon>Candidatus Dojkabacteria</taxon>
    </lineage>
</organism>
<dbReference type="STRING" id="1617426.TR69_WS6001000600"/>
<dbReference type="EMBL" id="JYNZ01000003">
    <property type="protein sequence ID" value="KXK26594.1"/>
    <property type="molecule type" value="Genomic_DNA"/>
</dbReference>
<evidence type="ECO:0000256" key="1">
    <source>
        <dbReference type="SAM" id="Phobius"/>
    </source>
</evidence>
<comment type="caution">
    <text evidence="2">The sequence shown here is derived from an EMBL/GenBank/DDBJ whole genome shotgun (WGS) entry which is preliminary data.</text>
</comment>
<sequence>MADEAQKVKKIEKSEFVDETQKGSKGISYNTIGTTLQALSVQLDEGETIQSEAGKMSWMTSNVKMKTRGQGLGKIVSRVIGGESFFINEFTSESGTGIVTFSTDQAGKIIPVELNSDKPGVVFQRGSYLCSEPGIERSTVLIKRITAGFFGGKGFILQKVTGQGRAHLIADGEVVMYELSDGEQMLVDQGNLVAFDDSVDYDIQTVKGGMMNMFFGGEGIFLGSLKGPGRVWMQTRKLSVNAAAAASAQYSQSGGGFANNPLGCLIGGVFSLLIFACFFILALAGAFAS</sequence>
<evidence type="ECO:0000313" key="2">
    <source>
        <dbReference type="EMBL" id="KXK26594.1"/>
    </source>
</evidence>
<dbReference type="InterPro" id="IPR036983">
    <property type="entry name" value="AIM24_sf"/>
</dbReference>
<name>A0A136LY48_9BACT</name>
<evidence type="ECO:0008006" key="4">
    <source>
        <dbReference type="Google" id="ProtNLM"/>
    </source>
</evidence>
<dbReference type="PANTHER" id="PTHR43657:SF1">
    <property type="entry name" value="ALTERED INHERITANCE OF MITOCHONDRIA PROTEIN 24, MITOCHONDRIAL"/>
    <property type="match status" value="1"/>
</dbReference>
<gene>
    <name evidence="2" type="ORF">TR69_WS6001000600</name>
</gene>
<dbReference type="InterPro" id="IPR002838">
    <property type="entry name" value="AIM24"/>
</dbReference>